<dbReference type="EMBL" id="AB271183">
    <property type="protein sequence ID" value="BAF63483.1"/>
    <property type="molecule type" value="mRNA"/>
</dbReference>
<protein>
    <submittedName>
        <fullName evidence="2">Uncharacterized protein</fullName>
    </submittedName>
</protein>
<evidence type="ECO:0000313" key="2">
    <source>
        <dbReference type="EMBL" id="BAF63483.1"/>
    </source>
</evidence>
<dbReference type="InterPro" id="IPR022251">
    <property type="entry name" value="DUF3774_wound-induced"/>
</dbReference>
<dbReference type="AlphaFoldDB" id="A5LGJ9"/>
<sequence>FDKKAYLAVSVAAAIDIKDQVTKSNTAAQIKRHWSAAQARMLSSSSSTGQRRPLESSASYANRHKAAEESLRMVIYLSCWGPNRCIMHHACHEGQSN</sequence>
<reference evidence="2" key="1">
    <citation type="journal article" date="2007" name="Planta">
        <title>Anoxia-enhanced expression of genes isolated by suppression subtractive hybridization from pondweed (Potamogeton distinctus A. Benn.) turions.</title>
        <authorList>
            <person name="Harada T."/>
            <person name="Satoh S."/>
            <person name="Yoshioka T."/>
            <person name="Ishizawa K."/>
        </authorList>
    </citation>
    <scope>NUCLEOTIDE SEQUENCE</scope>
    <source>
        <tissue evidence="2">Turion</tissue>
    </source>
</reference>
<proteinExistence type="evidence at transcript level"/>
<feature type="compositionally biased region" description="Polar residues" evidence="1">
    <location>
        <begin position="41"/>
        <end position="60"/>
    </location>
</feature>
<name>A5LGJ9_POTDI</name>
<accession>A5LGJ9</accession>
<feature type="region of interest" description="Disordered" evidence="1">
    <location>
        <begin position="41"/>
        <end position="61"/>
    </location>
</feature>
<organism evidence="2">
    <name type="scientific">Potamogeton distinctus</name>
    <name type="common">Roundleaf pondweed</name>
    <dbReference type="NCBI Taxonomy" id="62344"/>
    <lineage>
        <taxon>Eukaryota</taxon>
        <taxon>Viridiplantae</taxon>
        <taxon>Streptophyta</taxon>
        <taxon>Embryophyta</taxon>
        <taxon>Tracheophyta</taxon>
        <taxon>Spermatophyta</taxon>
        <taxon>Magnoliopsida</taxon>
        <taxon>Liliopsida</taxon>
        <taxon>Potamogetonaceae</taxon>
        <taxon>Potamogeton</taxon>
    </lineage>
</organism>
<feature type="non-terminal residue" evidence="2">
    <location>
        <position position="1"/>
    </location>
</feature>
<evidence type="ECO:0000256" key="1">
    <source>
        <dbReference type="SAM" id="MobiDB-lite"/>
    </source>
</evidence>
<dbReference type="Pfam" id="PF12609">
    <property type="entry name" value="DUF3774"/>
    <property type="match status" value="1"/>
</dbReference>
<dbReference type="PANTHER" id="PTHR33090">
    <property type="entry name" value="DUF3774 DOMAIN PROTEIN-RELATED"/>
    <property type="match status" value="1"/>
</dbReference>